<protein>
    <submittedName>
        <fullName evidence="2">Uncharacterized protein</fullName>
    </submittedName>
</protein>
<gene>
    <name evidence="2" type="ORF">FM104_12850</name>
</gene>
<feature type="compositionally biased region" description="Acidic residues" evidence="1">
    <location>
        <begin position="14"/>
        <end position="32"/>
    </location>
</feature>
<sequence length="194" mass="20010">MSGFAIDEHSTDTVSDDIDVIEQDGEDETEEVDVPRGEAGGPKRSSARNARTGSRARQPITRAGAARAIAKYVQLTEAREDLVAILAVSLGAPEYDLASLAATVVAGKGTPAISLVTDLADAAGRSPHEATVHAMQLSREDAKQAWALLVAAGVVTGPIPAKDGAAAVALAQAVEQIGDDERAAFEQVSELAGR</sequence>
<evidence type="ECO:0000313" key="2">
    <source>
        <dbReference type="EMBL" id="SJN43694.1"/>
    </source>
</evidence>
<proteinExistence type="predicted"/>
<accession>A0A1R4KHX6</accession>
<organism evidence="2 3">
    <name type="scientific">Microbacterium esteraromaticum</name>
    <dbReference type="NCBI Taxonomy" id="57043"/>
    <lineage>
        <taxon>Bacteria</taxon>
        <taxon>Bacillati</taxon>
        <taxon>Actinomycetota</taxon>
        <taxon>Actinomycetes</taxon>
        <taxon>Micrococcales</taxon>
        <taxon>Microbacteriaceae</taxon>
        <taxon>Microbacterium</taxon>
    </lineage>
</organism>
<keyword evidence="3" id="KW-1185">Reference proteome</keyword>
<dbReference type="Proteomes" id="UP000196320">
    <property type="component" value="Unassembled WGS sequence"/>
</dbReference>
<feature type="compositionally biased region" description="Basic and acidic residues" evidence="1">
    <location>
        <begin position="1"/>
        <end position="11"/>
    </location>
</feature>
<dbReference type="AlphaFoldDB" id="A0A1R4KHX6"/>
<evidence type="ECO:0000256" key="1">
    <source>
        <dbReference type="SAM" id="MobiDB-lite"/>
    </source>
</evidence>
<name>A0A1R4KHX6_9MICO</name>
<evidence type="ECO:0000313" key="3">
    <source>
        <dbReference type="Proteomes" id="UP000196320"/>
    </source>
</evidence>
<dbReference type="RefSeq" id="WP_087132635.1">
    <property type="nucleotide sequence ID" value="NZ_FUKO01000033.1"/>
</dbReference>
<feature type="region of interest" description="Disordered" evidence="1">
    <location>
        <begin position="1"/>
        <end position="59"/>
    </location>
</feature>
<reference evidence="2 3" key="1">
    <citation type="submission" date="2017-02" db="EMBL/GenBank/DDBJ databases">
        <authorList>
            <person name="Peterson S.W."/>
        </authorList>
    </citation>
    <scope>NUCLEOTIDE SEQUENCE [LARGE SCALE GENOMIC DNA]</scope>
    <source>
        <strain evidence="2 3">B Mb 05.01</strain>
    </source>
</reference>
<dbReference type="EMBL" id="FUKO01000033">
    <property type="protein sequence ID" value="SJN43694.1"/>
    <property type="molecule type" value="Genomic_DNA"/>
</dbReference>